<accession>A0A6N2XTC5</accession>
<keyword evidence="1" id="KW-0378">Hydrolase</keyword>
<dbReference type="InterPro" id="IPR029058">
    <property type="entry name" value="AB_hydrolase_fold"/>
</dbReference>
<evidence type="ECO:0000313" key="3">
    <source>
        <dbReference type="EMBL" id="VYT56800.1"/>
    </source>
</evidence>
<dbReference type="InterPro" id="IPR011042">
    <property type="entry name" value="6-blade_b-propeller_TolB-like"/>
</dbReference>
<dbReference type="SUPFAM" id="SSF53474">
    <property type="entry name" value="alpha/beta-Hydrolases"/>
    <property type="match status" value="1"/>
</dbReference>
<feature type="domain" description="Peptidase S9 prolyl oligopeptidase catalytic" evidence="2">
    <location>
        <begin position="440"/>
        <end position="650"/>
    </location>
</feature>
<organism evidence="3">
    <name type="scientific">Enterocloster bolteae</name>
    <dbReference type="NCBI Taxonomy" id="208479"/>
    <lineage>
        <taxon>Bacteria</taxon>
        <taxon>Bacillati</taxon>
        <taxon>Bacillota</taxon>
        <taxon>Clostridia</taxon>
        <taxon>Lachnospirales</taxon>
        <taxon>Lachnospiraceae</taxon>
        <taxon>Enterocloster</taxon>
    </lineage>
</organism>
<reference evidence="3" key="1">
    <citation type="submission" date="2019-11" db="EMBL/GenBank/DDBJ databases">
        <authorList>
            <person name="Feng L."/>
        </authorList>
    </citation>
    <scope>NUCLEOTIDE SEQUENCE</scope>
    <source>
        <strain evidence="3">CbolteaeLFYP116</strain>
    </source>
</reference>
<dbReference type="EMBL" id="CACRTF010000024">
    <property type="protein sequence ID" value="VYT56800.1"/>
    <property type="molecule type" value="Genomic_DNA"/>
</dbReference>
<dbReference type="PANTHER" id="PTHR42776">
    <property type="entry name" value="SERINE PEPTIDASE S9 FAMILY MEMBER"/>
    <property type="match status" value="1"/>
</dbReference>
<sequence length="654" mass="73388">MTNENTENHSIPVRLTDILHFKSLSNLSLSLDGTRAAFMIHQCNGAQDGYNSNLWIYDLSRGRTVQVTSGNKKQIFCWTPDGSLVYATPDAETRFTKMNPEGSLSPAFNIPIQVKAIQPVTDALWLVEAASFVNEEAKGLLTEKICVVLEELPAHFNGVGYTSGSRNSLYLFNQFTGSLRQITPPRFETMGYTLCIKEQKIVCHGHEYTDVRGIRGSVYLYDIPAETGSIVVEPNIYRIYYAAMMGQNLLFVGTKGNHDSNENPTFYTLNLSSKEVSELCYPDHYIGGLGIGSDCRYGTGTTSLCSGDSIYFTSAHFESSHLFQVTSDGSFRQISRREGSIDCFDIKGDKAVFVGMRDMGLQELYTLNLVTGQETRLTNFNRDYTDSHKICPPVPCYFKNHDNITITGWVIPPANYDVNRTYPAILDIHGGPKACYGMVFYHEMQLWANEGYFVFFCNPRGSDGHGDAYSTISGINGTLDYDDLMQFTDHVLDVYPQIDRTRVGVTGGSYGGFLTNWIAGHTDRFAAAASQRSIGDWMVHYAACDSGFWVTSEQFPPSPLYDAKNAWEHSPGKYAMNIKTPMLFIHSDEDRRCPLSEMMPVYTGAMLAGIPVRMCLFHGENHELSRAGKPRCRMKRLAEITNWMDKYLKGERME</sequence>
<dbReference type="RefSeq" id="WP_002577215.1">
    <property type="nucleotide sequence ID" value="NZ_BAABZS010000001.1"/>
</dbReference>
<dbReference type="GO" id="GO:0006508">
    <property type="term" value="P:proteolysis"/>
    <property type="evidence" value="ECO:0007669"/>
    <property type="project" value="InterPro"/>
</dbReference>
<dbReference type="Pfam" id="PF00326">
    <property type="entry name" value="Peptidase_S9"/>
    <property type="match status" value="1"/>
</dbReference>
<dbReference type="GeneID" id="23115515"/>
<evidence type="ECO:0000256" key="1">
    <source>
        <dbReference type="ARBA" id="ARBA00022801"/>
    </source>
</evidence>
<protein>
    <submittedName>
        <fullName evidence="3">Prolyl oligopeptidase family protein</fullName>
    </submittedName>
</protein>
<evidence type="ECO:0000259" key="2">
    <source>
        <dbReference type="Pfam" id="PF00326"/>
    </source>
</evidence>
<name>A0A6N2XTC5_9FIRM</name>
<dbReference type="Gene3D" id="3.40.50.1820">
    <property type="entry name" value="alpha/beta hydrolase"/>
    <property type="match status" value="1"/>
</dbReference>
<proteinExistence type="predicted"/>
<gene>
    <name evidence="3" type="ORF">CBLFYP116_05701</name>
</gene>
<dbReference type="AlphaFoldDB" id="A0A6N2XTC5"/>
<dbReference type="PANTHER" id="PTHR42776:SF27">
    <property type="entry name" value="DIPEPTIDYL PEPTIDASE FAMILY MEMBER 6"/>
    <property type="match status" value="1"/>
</dbReference>
<dbReference type="Gene3D" id="2.120.10.30">
    <property type="entry name" value="TolB, C-terminal domain"/>
    <property type="match status" value="1"/>
</dbReference>
<dbReference type="SUPFAM" id="SSF82171">
    <property type="entry name" value="DPP6 N-terminal domain-like"/>
    <property type="match status" value="1"/>
</dbReference>
<dbReference type="InterPro" id="IPR001375">
    <property type="entry name" value="Peptidase_S9_cat"/>
</dbReference>
<dbReference type="GO" id="GO:0004252">
    <property type="term" value="F:serine-type endopeptidase activity"/>
    <property type="evidence" value="ECO:0007669"/>
    <property type="project" value="TreeGrafter"/>
</dbReference>